<dbReference type="InterPro" id="IPR011495">
    <property type="entry name" value="Sig_transdc_His_kin_sub2_dim/P"/>
</dbReference>
<dbReference type="RefSeq" id="WP_311690265.1">
    <property type="nucleotide sequence ID" value="NZ_JAVRHL010000002.1"/>
</dbReference>
<keyword evidence="7" id="KW-0067">ATP-binding</keyword>
<dbReference type="InterPro" id="IPR003594">
    <property type="entry name" value="HATPase_dom"/>
</dbReference>
<evidence type="ECO:0000313" key="10">
    <source>
        <dbReference type="Proteomes" id="UP001265259"/>
    </source>
</evidence>
<keyword evidence="3" id="KW-0597">Phosphoprotein</keyword>
<dbReference type="InterPro" id="IPR036890">
    <property type="entry name" value="HATPase_C_sf"/>
</dbReference>
<dbReference type="EC" id="2.7.13.3" evidence="2"/>
<feature type="domain" description="Histidine kinase" evidence="8">
    <location>
        <begin position="143"/>
        <end position="340"/>
    </location>
</feature>
<name>A0ABU3DFN0_9RHOB</name>
<dbReference type="SMART" id="SM00387">
    <property type="entry name" value="HATPase_c"/>
    <property type="match status" value="1"/>
</dbReference>
<dbReference type="Pfam" id="PF02518">
    <property type="entry name" value="HATPase_c"/>
    <property type="match status" value="1"/>
</dbReference>
<evidence type="ECO:0000256" key="2">
    <source>
        <dbReference type="ARBA" id="ARBA00012438"/>
    </source>
</evidence>
<reference evidence="9 10" key="1">
    <citation type="submission" date="2023-09" db="EMBL/GenBank/DDBJ databases">
        <authorList>
            <person name="Rey-Velasco X."/>
        </authorList>
    </citation>
    <scope>NUCLEOTIDE SEQUENCE [LARGE SCALE GENOMIC DNA]</scope>
    <source>
        <strain evidence="9 10">F158</strain>
    </source>
</reference>
<keyword evidence="4 9" id="KW-0808">Transferase</keyword>
<dbReference type="PROSITE" id="PS50109">
    <property type="entry name" value="HIS_KIN"/>
    <property type="match status" value="1"/>
</dbReference>
<evidence type="ECO:0000313" key="9">
    <source>
        <dbReference type="EMBL" id="MDT0682518.1"/>
    </source>
</evidence>
<comment type="catalytic activity">
    <reaction evidence="1">
        <text>ATP + protein L-histidine = ADP + protein N-phospho-L-histidine.</text>
        <dbReference type="EC" id="2.7.13.3"/>
    </reaction>
</comment>
<dbReference type="Gene3D" id="3.30.565.10">
    <property type="entry name" value="Histidine kinase-like ATPase, C-terminal domain"/>
    <property type="match status" value="1"/>
</dbReference>
<evidence type="ECO:0000256" key="7">
    <source>
        <dbReference type="ARBA" id="ARBA00022840"/>
    </source>
</evidence>
<comment type="caution">
    <text evidence="9">The sequence shown here is derived from an EMBL/GenBank/DDBJ whole genome shotgun (WGS) entry which is preliminary data.</text>
</comment>
<evidence type="ECO:0000259" key="8">
    <source>
        <dbReference type="PROSITE" id="PS50109"/>
    </source>
</evidence>
<sequence length="347" mass="36770">MIVDAPEGITSAMLGRLYVDAEVGICLCRLLRDDSGRVSGLTVIDGNPVFVALAERAPRTADDALGFPSVEGDSLELYASAASGLRQSFTGYAPELSEWLRVTAVPAGPADHVILMIRDVTPERRAADALRGELYHAETRLTDLNHRMMNSLSMIASIIAMEKRARAEGAGLQVLERIEGRVRAVADLCRILLTSGDAPEIQADDYLARVIASASDSIGSRDGIELDTDLAPLIHSSHTVTLLGLIANELLTNAFKYAFAEGDRGRISVRLLAEDGKTVLIVSDDGRGMHRTGSGNADGEQSGGIGHRIVRAFVSQLGGEVVTDSARTGTCITVRIEGAGKPASPPA</sequence>
<dbReference type="EMBL" id="JAVRHL010000002">
    <property type="protein sequence ID" value="MDT0682518.1"/>
    <property type="molecule type" value="Genomic_DNA"/>
</dbReference>
<keyword evidence="6 9" id="KW-0418">Kinase</keyword>
<evidence type="ECO:0000256" key="5">
    <source>
        <dbReference type="ARBA" id="ARBA00022741"/>
    </source>
</evidence>
<evidence type="ECO:0000256" key="3">
    <source>
        <dbReference type="ARBA" id="ARBA00022553"/>
    </source>
</evidence>
<evidence type="ECO:0000256" key="6">
    <source>
        <dbReference type="ARBA" id="ARBA00022777"/>
    </source>
</evidence>
<dbReference type="InterPro" id="IPR005467">
    <property type="entry name" value="His_kinase_dom"/>
</dbReference>
<proteinExistence type="predicted"/>
<dbReference type="PANTHER" id="PTHR41523">
    <property type="entry name" value="TWO-COMPONENT SYSTEM SENSOR PROTEIN"/>
    <property type="match status" value="1"/>
</dbReference>
<evidence type="ECO:0000256" key="4">
    <source>
        <dbReference type="ARBA" id="ARBA00022679"/>
    </source>
</evidence>
<protein>
    <recommendedName>
        <fullName evidence="2">histidine kinase</fullName>
        <ecNumber evidence="2">2.7.13.3</ecNumber>
    </recommendedName>
</protein>
<dbReference type="SUPFAM" id="SSF55874">
    <property type="entry name" value="ATPase domain of HSP90 chaperone/DNA topoisomerase II/histidine kinase"/>
    <property type="match status" value="1"/>
</dbReference>
<organism evidence="9 10">
    <name type="scientific">Tropicimonas omnivorans</name>
    <dbReference type="NCBI Taxonomy" id="3075590"/>
    <lineage>
        <taxon>Bacteria</taxon>
        <taxon>Pseudomonadati</taxon>
        <taxon>Pseudomonadota</taxon>
        <taxon>Alphaproteobacteria</taxon>
        <taxon>Rhodobacterales</taxon>
        <taxon>Roseobacteraceae</taxon>
        <taxon>Tropicimonas</taxon>
    </lineage>
</organism>
<dbReference type="PANTHER" id="PTHR41523:SF8">
    <property type="entry name" value="ETHYLENE RESPONSE SENSOR PROTEIN"/>
    <property type="match status" value="1"/>
</dbReference>
<keyword evidence="10" id="KW-1185">Reference proteome</keyword>
<keyword evidence="5" id="KW-0547">Nucleotide-binding</keyword>
<gene>
    <name evidence="9" type="ORF">RM543_07470</name>
</gene>
<dbReference type="Pfam" id="PF07568">
    <property type="entry name" value="HisKA_2"/>
    <property type="match status" value="1"/>
</dbReference>
<dbReference type="GO" id="GO:0004673">
    <property type="term" value="F:protein histidine kinase activity"/>
    <property type="evidence" value="ECO:0007669"/>
    <property type="project" value="UniProtKB-EC"/>
</dbReference>
<dbReference type="Proteomes" id="UP001265259">
    <property type="component" value="Unassembled WGS sequence"/>
</dbReference>
<evidence type="ECO:0000256" key="1">
    <source>
        <dbReference type="ARBA" id="ARBA00000085"/>
    </source>
</evidence>
<accession>A0ABU3DFN0</accession>